<organism evidence="1 2">
    <name type="scientific">Elysia crispata</name>
    <name type="common">lettuce slug</name>
    <dbReference type="NCBI Taxonomy" id="231223"/>
    <lineage>
        <taxon>Eukaryota</taxon>
        <taxon>Metazoa</taxon>
        <taxon>Spiralia</taxon>
        <taxon>Lophotrochozoa</taxon>
        <taxon>Mollusca</taxon>
        <taxon>Gastropoda</taxon>
        <taxon>Heterobranchia</taxon>
        <taxon>Euthyneura</taxon>
        <taxon>Panpulmonata</taxon>
        <taxon>Sacoglossa</taxon>
        <taxon>Placobranchoidea</taxon>
        <taxon>Plakobranchidae</taxon>
        <taxon>Elysia</taxon>
    </lineage>
</organism>
<accession>A0AAE0YPY6</accession>
<dbReference type="AlphaFoldDB" id="A0AAE0YPY6"/>
<reference evidence="1" key="1">
    <citation type="journal article" date="2023" name="G3 (Bethesda)">
        <title>A reference genome for the long-term kleptoplast-retaining sea slug Elysia crispata morphotype clarki.</title>
        <authorList>
            <person name="Eastman K.E."/>
            <person name="Pendleton A.L."/>
            <person name="Shaikh M.A."/>
            <person name="Suttiyut T."/>
            <person name="Ogas R."/>
            <person name="Tomko P."/>
            <person name="Gavelis G."/>
            <person name="Widhalm J.R."/>
            <person name="Wisecaver J.H."/>
        </authorList>
    </citation>
    <scope>NUCLEOTIDE SEQUENCE</scope>
    <source>
        <strain evidence="1">ECLA1</strain>
    </source>
</reference>
<keyword evidence="2" id="KW-1185">Reference proteome</keyword>
<name>A0AAE0YPY6_9GAST</name>
<dbReference type="EMBL" id="JAWDGP010005690">
    <property type="protein sequence ID" value="KAK3753765.1"/>
    <property type="molecule type" value="Genomic_DNA"/>
</dbReference>
<evidence type="ECO:0000313" key="2">
    <source>
        <dbReference type="Proteomes" id="UP001283361"/>
    </source>
</evidence>
<sequence>MDFFSLKSQRTSSKRFCHTSNFAHLFKRYRCGSRMNPISQCAGAITSLLILDNISNEKTMHRPVKTAKNHSLERHN</sequence>
<proteinExistence type="predicted"/>
<dbReference type="Proteomes" id="UP001283361">
    <property type="component" value="Unassembled WGS sequence"/>
</dbReference>
<gene>
    <name evidence="1" type="ORF">RRG08_017283</name>
</gene>
<evidence type="ECO:0000313" key="1">
    <source>
        <dbReference type="EMBL" id="KAK3753765.1"/>
    </source>
</evidence>
<protein>
    <submittedName>
        <fullName evidence="1">Uncharacterized protein</fullName>
    </submittedName>
</protein>
<comment type="caution">
    <text evidence="1">The sequence shown here is derived from an EMBL/GenBank/DDBJ whole genome shotgun (WGS) entry which is preliminary data.</text>
</comment>